<dbReference type="Pfam" id="PF21106">
    <property type="entry name" value="YtxK_like"/>
    <property type="match status" value="1"/>
</dbReference>
<name>A0A0U1QKV2_9BACL</name>
<dbReference type="InterPro" id="IPR003356">
    <property type="entry name" value="DNA_methylase_A-5"/>
</dbReference>
<keyword evidence="3" id="KW-0489">Methyltransferase</keyword>
<dbReference type="InterPro" id="IPR052933">
    <property type="entry name" value="DNA_Protect_Modify"/>
</dbReference>
<reference evidence="3 4" key="1">
    <citation type="journal article" date="2011" name="J. Bacteriol.">
        <title>Draft genome sequence of Sporolactobacillus inulinus strain CASD, an efficient D-lactic acid-producing bacterium with high-concentration lactate tolerance capability.</title>
        <authorList>
            <person name="Yu B."/>
            <person name="Su F."/>
            <person name="Wang L."/>
            <person name="Xu K."/>
            <person name="Zhao B."/>
            <person name="Xu P."/>
        </authorList>
    </citation>
    <scope>NUCLEOTIDE SEQUENCE [LARGE SCALE GENOMIC DNA]</scope>
    <source>
        <strain evidence="3 4">CASD</strain>
    </source>
</reference>
<dbReference type="Proteomes" id="UP000035553">
    <property type="component" value="Unassembled WGS sequence"/>
</dbReference>
<dbReference type="Pfam" id="PF02384">
    <property type="entry name" value="N6_Mtase"/>
    <property type="match status" value="1"/>
</dbReference>
<dbReference type="CDD" id="cd02440">
    <property type="entry name" value="AdoMet_MTases"/>
    <property type="match status" value="1"/>
</dbReference>
<evidence type="ECO:0000259" key="1">
    <source>
        <dbReference type="Pfam" id="PF02384"/>
    </source>
</evidence>
<dbReference type="GO" id="GO:0003677">
    <property type="term" value="F:DNA binding"/>
    <property type="evidence" value="ECO:0007669"/>
    <property type="project" value="InterPro"/>
</dbReference>
<feature type="domain" description="DNA methylase adenine-specific" evidence="1">
    <location>
        <begin position="98"/>
        <end position="305"/>
    </location>
</feature>
<dbReference type="Gene3D" id="1.10.150.470">
    <property type="match status" value="1"/>
</dbReference>
<sequence>MEEIVLQTTTVSELFTIIDQATLYTKKERKSDYLTALCETAEGLVQDEIKAETIADKLKPLYERFYSQKMTAEDVRRSLQLALLKGMKASPQPNHELTPDTLVLLMGHMVAMLAGKKPFSILDPAVGAANLLTGIMNQSATDEIQAFGVDADPLLIRLAAANANLQQKAVQLFHQDGLKPILADPVDYVVCDLPIGVYPDQETAKNYRLNDVDPKQPLIHFLFVEQALRMLKDEGYFLALVPNHLFADDQGHAFHDFLQKKATILALIQLPVSLFLRADQAKSILLMQKKTDIQDHAKQALLAEMPDFSNEVKMRKFMQQLDHWFLHRSV</sequence>
<dbReference type="STRING" id="1069536.SINU_13275"/>
<dbReference type="GO" id="GO:0032259">
    <property type="term" value="P:methylation"/>
    <property type="evidence" value="ECO:0007669"/>
    <property type="project" value="UniProtKB-KW"/>
</dbReference>
<gene>
    <name evidence="3" type="ORF">SINU_13275</name>
</gene>
<keyword evidence="3" id="KW-0808">Transferase</keyword>
<evidence type="ECO:0000313" key="3">
    <source>
        <dbReference type="EMBL" id="KLI01437.1"/>
    </source>
</evidence>
<dbReference type="InterPro" id="IPR029063">
    <property type="entry name" value="SAM-dependent_MTases_sf"/>
</dbReference>
<dbReference type="PANTHER" id="PTHR41313">
    <property type="entry name" value="ADENINE-SPECIFIC METHYLTRANSFERASE"/>
    <property type="match status" value="1"/>
</dbReference>
<dbReference type="GO" id="GO:0008170">
    <property type="term" value="F:N-methyltransferase activity"/>
    <property type="evidence" value="ECO:0007669"/>
    <property type="project" value="InterPro"/>
</dbReference>
<protein>
    <submittedName>
        <fullName evidence="3">DNA methylase</fullName>
    </submittedName>
</protein>
<dbReference type="PANTHER" id="PTHR41313:SF1">
    <property type="entry name" value="DNA METHYLASE ADENINE-SPECIFIC DOMAIN-CONTAINING PROTEIN"/>
    <property type="match status" value="1"/>
</dbReference>
<feature type="domain" description="YtxK-like N-terminal helical" evidence="2">
    <location>
        <begin position="13"/>
        <end position="87"/>
    </location>
</feature>
<dbReference type="InterPro" id="IPR048375">
    <property type="entry name" value="YtxK-like_N"/>
</dbReference>
<dbReference type="Gene3D" id="3.40.50.150">
    <property type="entry name" value="Vaccinia Virus protein VP39"/>
    <property type="match status" value="1"/>
</dbReference>
<keyword evidence="4" id="KW-1185">Reference proteome</keyword>
<accession>A0A0U1QKV2</accession>
<organism evidence="3 4">
    <name type="scientific">Sporolactobacillus inulinus CASD</name>
    <dbReference type="NCBI Taxonomy" id="1069536"/>
    <lineage>
        <taxon>Bacteria</taxon>
        <taxon>Bacillati</taxon>
        <taxon>Bacillota</taxon>
        <taxon>Bacilli</taxon>
        <taxon>Bacillales</taxon>
        <taxon>Sporolactobacillaceae</taxon>
        <taxon>Sporolactobacillus</taxon>
    </lineage>
</organism>
<dbReference type="SUPFAM" id="SSF53335">
    <property type="entry name" value="S-adenosyl-L-methionine-dependent methyltransferases"/>
    <property type="match status" value="1"/>
</dbReference>
<evidence type="ECO:0000259" key="2">
    <source>
        <dbReference type="Pfam" id="PF21106"/>
    </source>
</evidence>
<dbReference type="AlphaFoldDB" id="A0A0U1QKV2"/>
<dbReference type="EMBL" id="AFVQ02000200">
    <property type="protein sequence ID" value="KLI01437.1"/>
    <property type="molecule type" value="Genomic_DNA"/>
</dbReference>
<comment type="caution">
    <text evidence="3">The sequence shown here is derived from an EMBL/GenBank/DDBJ whole genome shotgun (WGS) entry which is preliminary data.</text>
</comment>
<proteinExistence type="predicted"/>
<evidence type="ECO:0000313" key="4">
    <source>
        <dbReference type="Proteomes" id="UP000035553"/>
    </source>
</evidence>